<sequence length="122" mass="13672">MSTIDYHVTTNTPTLQNESSLEILNFGTNTSQSIATASRSLPSPNSSKQSEPNKYDMARFKREEHESLSNGSTSQITKSTEISTSEQITEEEEYISNLAAIFVTRFDTKKGNIVEWQFPEGK</sequence>
<name>A0ABN7UYA9_GIGMA</name>
<protein>
    <submittedName>
        <fullName evidence="2">24578_t:CDS:1</fullName>
    </submittedName>
</protein>
<evidence type="ECO:0000313" key="3">
    <source>
        <dbReference type="Proteomes" id="UP000789901"/>
    </source>
</evidence>
<gene>
    <name evidence="2" type="ORF">GMARGA_LOCUS12031</name>
</gene>
<feature type="compositionally biased region" description="Low complexity" evidence="1">
    <location>
        <begin position="72"/>
        <end position="87"/>
    </location>
</feature>
<feature type="compositionally biased region" description="Basic and acidic residues" evidence="1">
    <location>
        <begin position="51"/>
        <end position="67"/>
    </location>
</feature>
<keyword evidence="3" id="KW-1185">Reference proteome</keyword>
<feature type="compositionally biased region" description="Polar residues" evidence="1">
    <location>
        <begin position="34"/>
        <end position="50"/>
    </location>
</feature>
<reference evidence="2 3" key="1">
    <citation type="submission" date="2021-06" db="EMBL/GenBank/DDBJ databases">
        <authorList>
            <person name="Kallberg Y."/>
            <person name="Tangrot J."/>
            <person name="Rosling A."/>
        </authorList>
    </citation>
    <scope>NUCLEOTIDE SEQUENCE [LARGE SCALE GENOMIC DNA]</scope>
    <source>
        <strain evidence="2 3">120-4 pot B 10/14</strain>
    </source>
</reference>
<accession>A0ABN7UYA9</accession>
<feature type="region of interest" description="Disordered" evidence="1">
    <location>
        <begin position="34"/>
        <end position="89"/>
    </location>
</feature>
<organism evidence="2 3">
    <name type="scientific">Gigaspora margarita</name>
    <dbReference type="NCBI Taxonomy" id="4874"/>
    <lineage>
        <taxon>Eukaryota</taxon>
        <taxon>Fungi</taxon>
        <taxon>Fungi incertae sedis</taxon>
        <taxon>Mucoromycota</taxon>
        <taxon>Glomeromycotina</taxon>
        <taxon>Glomeromycetes</taxon>
        <taxon>Diversisporales</taxon>
        <taxon>Gigasporaceae</taxon>
        <taxon>Gigaspora</taxon>
    </lineage>
</organism>
<comment type="caution">
    <text evidence="2">The sequence shown here is derived from an EMBL/GenBank/DDBJ whole genome shotgun (WGS) entry which is preliminary data.</text>
</comment>
<dbReference type="Proteomes" id="UP000789901">
    <property type="component" value="Unassembled WGS sequence"/>
</dbReference>
<evidence type="ECO:0000256" key="1">
    <source>
        <dbReference type="SAM" id="MobiDB-lite"/>
    </source>
</evidence>
<dbReference type="EMBL" id="CAJVQB010007227">
    <property type="protein sequence ID" value="CAG8699517.1"/>
    <property type="molecule type" value="Genomic_DNA"/>
</dbReference>
<proteinExistence type="predicted"/>
<evidence type="ECO:0000313" key="2">
    <source>
        <dbReference type="EMBL" id="CAG8699517.1"/>
    </source>
</evidence>